<organism evidence="1 2">
    <name type="scientific">Scutellospora calospora</name>
    <dbReference type="NCBI Taxonomy" id="85575"/>
    <lineage>
        <taxon>Eukaryota</taxon>
        <taxon>Fungi</taxon>
        <taxon>Fungi incertae sedis</taxon>
        <taxon>Mucoromycota</taxon>
        <taxon>Glomeromycotina</taxon>
        <taxon>Glomeromycetes</taxon>
        <taxon>Diversisporales</taxon>
        <taxon>Gigasporaceae</taxon>
        <taxon>Scutellospora</taxon>
    </lineage>
</organism>
<dbReference type="Proteomes" id="UP000789860">
    <property type="component" value="Unassembled WGS sequence"/>
</dbReference>
<feature type="non-terminal residue" evidence="1">
    <location>
        <position position="1"/>
    </location>
</feature>
<protein>
    <submittedName>
        <fullName evidence="1">5971_t:CDS:1</fullName>
    </submittedName>
</protein>
<sequence>TIVRESKVKKYLCSDEPNSEKALIEYLTQQKKLLLTKIDDLQNKIKILQKKVRNENEILARALKVINDIILKYKDPKTEEVLRNIKKLSSSKIFEIFDIEMQGVEIQ</sequence>
<proteinExistence type="predicted"/>
<accession>A0ACA9P6L0</accession>
<comment type="caution">
    <text evidence="1">The sequence shown here is derived from an EMBL/GenBank/DDBJ whole genome shotgun (WGS) entry which is preliminary data.</text>
</comment>
<evidence type="ECO:0000313" key="1">
    <source>
        <dbReference type="EMBL" id="CAG8693206.1"/>
    </source>
</evidence>
<dbReference type="EMBL" id="CAJVPM010036596">
    <property type="protein sequence ID" value="CAG8693206.1"/>
    <property type="molecule type" value="Genomic_DNA"/>
</dbReference>
<name>A0ACA9P6L0_9GLOM</name>
<evidence type="ECO:0000313" key="2">
    <source>
        <dbReference type="Proteomes" id="UP000789860"/>
    </source>
</evidence>
<gene>
    <name evidence="1" type="ORF">SCALOS_LOCUS10211</name>
</gene>
<keyword evidence="2" id="KW-1185">Reference proteome</keyword>
<feature type="non-terminal residue" evidence="1">
    <location>
        <position position="107"/>
    </location>
</feature>
<reference evidence="1" key="1">
    <citation type="submission" date="2021-06" db="EMBL/GenBank/DDBJ databases">
        <authorList>
            <person name="Kallberg Y."/>
            <person name="Tangrot J."/>
            <person name="Rosling A."/>
        </authorList>
    </citation>
    <scope>NUCLEOTIDE SEQUENCE</scope>
    <source>
        <strain evidence="1">AU212A</strain>
    </source>
</reference>